<organism evidence="4 5">
    <name type="scientific">Stomoxys calcitrans</name>
    <name type="common">Stable fly</name>
    <name type="synonym">Conops calcitrans</name>
    <dbReference type="NCBI Taxonomy" id="35570"/>
    <lineage>
        <taxon>Eukaryota</taxon>
        <taxon>Metazoa</taxon>
        <taxon>Ecdysozoa</taxon>
        <taxon>Arthropoda</taxon>
        <taxon>Hexapoda</taxon>
        <taxon>Insecta</taxon>
        <taxon>Pterygota</taxon>
        <taxon>Neoptera</taxon>
        <taxon>Endopterygota</taxon>
        <taxon>Diptera</taxon>
        <taxon>Brachycera</taxon>
        <taxon>Muscomorpha</taxon>
        <taxon>Muscoidea</taxon>
        <taxon>Muscidae</taxon>
        <taxon>Stomoxys</taxon>
    </lineage>
</organism>
<dbReference type="FunFam" id="3.30.450.30:FF:000004">
    <property type="entry name" value="ragulator complex protein LAMTOR2"/>
    <property type="match status" value="1"/>
</dbReference>
<dbReference type="Pfam" id="PF03259">
    <property type="entry name" value="Robl_LC7"/>
    <property type="match status" value="1"/>
</dbReference>
<dbReference type="GO" id="GO:0032008">
    <property type="term" value="P:positive regulation of TOR signaling"/>
    <property type="evidence" value="ECO:0007669"/>
    <property type="project" value="InterPro"/>
</dbReference>
<dbReference type="Proteomes" id="UP000095300">
    <property type="component" value="Unassembled WGS sequence"/>
</dbReference>
<dbReference type="InterPro" id="IPR004942">
    <property type="entry name" value="Roadblock/LAMTOR2_dom"/>
</dbReference>
<accession>A0A1I8PMY2</accession>
<dbReference type="VEuPathDB" id="VectorBase:SCAU009525"/>
<name>A0A1I8PMY2_STOCA</name>
<feature type="domain" description="Roadblock/LAMTOR2" evidence="3">
    <location>
        <begin position="7"/>
        <end position="97"/>
    </location>
</feature>
<evidence type="ECO:0000313" key="5">
    <source>
        <dbReference type="Proteomes" id="UP000095300"/>
    </source>
</evidence>
<dbReference type="AlphaFoldDB" id="A0A1I8PMY2"/>
<comment type="similarity">
    <text evidence="1">Belongs to the GAMAD family.</text>
</comment>
<dbReference type="SMART" id="SM00960">
    <property type="entry name" value="Robl_LC7"/>
    <property type="match status" value="1"/>
</dbReference>
<dbReference type="Gene3D" id="3.30.450.30">
    <property type="entry name" value="Dynein light chain 2a, cytoplasmic"/>
    <property type="match status" value="1"/>
</dbReference>
<gene>
    <name evidence="4" type="primary">106092808</name>
</gene>
<dbReference type="GO" id="GO:0060090">
    <property type="term" value="F:molecular adaptor activity"/>
    <property type="evidence" value="ECO:0007669"/>
    <property type="project" value="InterPro"/>
</dbReference>
<dbReference type="EnsemblMetazoa" id="SCAU009525-RA">
    <property type="protein sequence ID" value="SCAU009525-PA"/>
    <property type="gene ID" value="SCAU009525"/>
</dbReference>
<proteinExistence type="inferred from homology"/>
<evidence type="ECO:0000256" key="1">
    <source>
        <dbReference type="ARBA" id="ARBA00007191"/>
    </source>
</evidence>
<evidence type="ECO:0000259" key="3">
    <source>
        <dbReference type="SMART" id="SM00960"/>
    </source>
</evidence>
<dbReference type="STRING" id="35570.A0A1I8PMY2"/>
<evidence type="ECO:0000313" key="4">
    <source>
        <dbReference type="EnsemblMetazoa" id="SCAU009525-PA"/>
    </source>
</evidence>
<dbReference type="GO" id="GO:0005737">
    <property type="term" value="C:cytoplasm"/>
    <property type="evidence" value="ECO:0007669"/>
    <property type="project" value="UniProtKB-ARBA"/>
</dbReference>
<dbReference type="PANTHER" id="PTHR13323">
    <property type="entry name" value="LATE ENDOSOMAL/LYSOSOMAL MP1 INTERACTING PROTEIN"/>
    <property type="match status" value="1"/>
</dbReference>
<dbReference type="OrthoDB" id="271745at2759"/>
<evidence type="ECO:0000256" key="2">
    <source>
        <dbReference type="ARBA" id="ARBA00072715"/>
    </source>
</evidence>
<dbReference type="GO" id="GO:0005085">
    <property type="term" value="F:guanyl-nucleotide exchange factor activity"/>
    <property type="evidence" value="ECO:0007669"/>
    <property type="project" value="InterPro"/>
</dbReference>
<dbReference type="KEGG" id="scac:106092808"/>
<reference evidence="4" key="1">
    <citation type="submission" date="2020-05" db="UniProtKB">
        <authorList>
            <consortium name="EnsemblMetazoa"/>
        </authorList>
    </citation>
    <scope>IDENTIFICATION</scope>
    <source>
        <strain evidence="4">USDA</strain>
    </source>
</reference>
<sequence>MLKPKALTQVLSQACSGGVQNTLLLSQEGALLAYSGYGDKDKDARVTAAIASNVWAAYEKHGRNAFREDRLQFVLLDCEGGHVAITKVASILLCLYAKENFGLLGLLKQKAMALAAYLEGPLKQIAAAS</sequence>
<dbReference type="SUPFAM" id="SSF103196">
    <property type="entry name" value="Roadblock/LC7 domain"/>
    <property type="match status" value="1"/>
</dbReference>
<dbReference type="InterPro" id="IPR037587">
    <property type="entry name" value="LAMTOR2-like"/>
</dbReference>
<keyword evidence="5" id="KW-1185">Reference proteome</keyword>
<protein>
    <recommendedName>
        <fullName evidence="2">Ragulator complex protein LAMTOR2 homolog</fullName>
    </recommendedName>
</protein>